<dbReference type="RefSeq" id="XP_031939185.1">
    <property type="nucleotide sequence ID" value="XM_032087679.1"/>
</dbReference>
<dbReference type="GeneID" id="43672370"/>
<keyword evidence="5" id="KW-1185">Reference proteome</keyword>
<dbReference type="FunFam" id="3.40.50.720:FF:000084">
    <property type="entry name" value="Short-chain dehydrogenase reductase"/>
    <property type="match status" value="1"/>
</dbReference>
<dbReference type="InterPro" id="IPR036291">
    <property type="entry name" value="NAD(P)-bd_dom_sf"/>
</dbReference>
<keyword evidence="3" id="KW-0560">Oxidoreductase</keyword>
<dbReference type="Gene3D" id="3.40.50.720">
    <property type="entry name" value="NAD(P)-binding Rossmann-like Domain"/>
    <property type="match status" value="1"/>
</dbReference>
<evidence type="ECO:0000313" key="5">
    <source>
        <dbReference type="Proteomes" id="UP000325579"/>
    </source>
</evidence>
<dbReference type="AlphaFoldDB" id="A0A5N7D644"/>
<reference evidence="4 5" key="1">
    <citation type="submission" date="2019-04" db="EMBL/GenBank/DDBJ databases">
        <authorList>
            <consortium name="DOE Joint Genome Institute"/>
            <person name="Mondo S."/>
            <person name="Kjaerbolling I."/>
            <person name="Vesth T."/>
            <person name="Frisvad J.C."/>
            <person name="Nybo J.L."/>
            <person name="Theobald S."/>
            <person name="Kildgaard S."/>
            <person name="Isbrandt T."/>
            <person name="Kuo A."/>
            <person name="Sato A."/>
            <person name="Lyhne E.K."/>
            <person name="Kogle M.E."/>
            <person name="Wiebenga A."/>
            <person name="Kun R.S."/>
            <person name="Lubbers R.J."/>
            <person name="Makela M.R."/>
            <person name="Barry K."/>
            <person name="Chovatia M."/>
            <person name="Clum A."/>
            <person name="Daum C."/>
            <person name="Haridas S."/>
            <person name="He G."/>
            <person name="LaButti K."/>
            <person name="Lipzen A."/>
            <person name="Riley R."/>
            <person name="Salamov A."/>
            <person name="Simmons B.A."/>
            <person name="Magnuson J.K."/>
            <person name="Henrissat B."/>
            <person name="Mortensen U.H."/>
            <person name="Larsen T.O."/>
            <person name="Devries R.P."/>
            <person name="Grigoriev I.V."/>
            <person name="Machida M."/>
            <person name="Baker S.E."/>
            <person name="Andersen M.R."/>
            <person name="Cantor M.N."/>
            <person name="Hua S.X."/>
        </authorList>
    </citation>
    <scope>NUCLEOTIDE SEQUENCE [LARGE SCALE GENOMIC DNA]</scope>
    <source>
        <strain evidence="4 5">CBS 119388</strain>
    </source>
</reference>
<name>A0A5N7D644_9EURO</name>
<dbReference type="PANTHER" id="PTHR43639:SF1">
    <property type="entry name" value="SHORT-CHAIN DEHYDROGENASE_REDUCTASE FAMILY PROTEIN"/>
    <property type="match status" value="1"/>
</dbReference>
<dbReference type="Proteomes" id="UP000325579">
    <property type="component" value="Unassembled WGS sequence"/>
</dbReference>
<sequence length="270" mass="28875">MAPQKLLDGLVALVTGGGSGFGEGIAHLFAEEGANCSGLICGRVAANITTAGLVATFIKADVTKAVDWQAAVDTTLAQFGKVDILVNNAGWTYRRKDSLDVTEAEYDRIFDINVKSIYHSINAVLPHFLKQSRGSIVNISSCVTSKPTSGLLYYNATKGAVDLLTRGLAAEYSNRGIRVNGISPSLGNTALVSEFVGEEFSADMAKVQATEAPVQRMVTPLDIAKGCLYLASPYFNDFQTGIMLRVDGGQYVCVMPYSHRAALMFYLPAV</sequence>
<dbReference type="OrthoDB" id="294295at2759"/>
<dbReference type="Pfam" id="PF13561">
    <property type="entry name" value="adh_short_C2"/>
    <property type="match status" value="1"/>
</dbReference>
<dbReference type="GO" id="GO:0016491">
    <property type="term" value="F:oxidoreductase activity"/>
    <property type="evidence" value="ECO:0007669"/>
    <property type="project" value="UniProtKB-KW"/>
</dbReference>
<dbReference type="PANTHER" id="PTHR43639">
    <property type="entry name" value="OXIDOREDUCTASE, SHORT-CHAIN DEHYDROGENASE/REDUCTASE FAMILY (AFU_ORTHOLOGUE AFUA_5G02870)"/>
    <property type="match status" value="1"/>
</dbReference>
<dbReference type="PRINTS" id="PR00081">
    <property type="entry name" value="GDHRDH"/>
</dbReference>
<dbReference type="InterPro" id="IPR002347">
    <property type="entry name" value="SDR_fam"/>
</dbReference>
<dbReference type="PROSITE" id="PS00061">
    <property type="entry name" value="ADH_SHORT"/>
    <property type="match status" value="1"/>
</dbReference>
<proteinExistence type="inferred from homology"/>
<evidence type="ECO:0000256" key="3">
    <source>
        <dbReference type="ARBA" id="ARBA00023002"/>
    </source>
</evidence>
<organism evidence="4 5">
    <name type="scientific">Aspergillus pseudonomiae</name>
    <dbReference type="NCBI Taxonomy" id="1506151"/>
    <lineage>
        <taxon>Eukaryota</taxon>
        <taxon>Fungi</taxon>
        <taxon>Dikarya</taxon>
        <taxon>Ascomycota</taxon>
        <taxon>Pezizomycotina</taxon>
        <taxon>Eurotiomycetes</taxon>
        <taxon>Eurotiomycetidae</taxon>
        <taxon>Eurotiales</taxon>
        <taxon>Aspergillaceae</taxon>
        <taxon>Aspergillus</taxon>
        <taxon>Aspergillus subgen. Circumdati</taxon>
    </lineage>
</organism>
<evidence type="ECO:0000313" key="4">
    <source>
        <dbReference type="EMBL" id="KAE8401866.1"/>
    </source>
</evidence>
<protein>
    <submittedName>
        <fullName evidence="4">Oxidoreductase</fullName>
    </submittedName>
</protein>
<comment type="similarity">
    <text evidence="1">Belongs to the short-chain dehydrogenases/reductases (SDR) family.</text>
</comment>
<gene>
    <name evidence="4" type="ORF">BDV37DRAFT_285270</name>
</gene>
<dbReference type="EMBL" id="ML736795">
    <property type="protein sequence ID" value="KAE8401866.1"/>
    <property type="molecule type" value="Genomic_DNA"/>
</dbReference>
<evidence type="ECO:0000256" key="1">
    <source>
        <dbReference type="ARBA" id="ARBA00006484"/>
    </source>
</evidence>
<accession>A0A5N7D644</accession>
<evidence type="ECO:0000256" key="2">
    <source>
        <dbReference type="ARBA" id="ARBA00022857"/>
    </source>
</evidence>
<dbReference type="SUPFAM" id="SSF51735">
    <property type="entry name" value="NAD(P)-binding Rossmann-fold domains"/>
    <property type="match status" value="1"/>
</dbReference>
<keyword evidence="2" id="KW-0521">NADP</keyword>
<dbReference type="PRINTS" id="PR00080">
    <property type="entry name" value="SDRFAMILY"/>
</dbReference>
<dbReference type="GO" id="GO:0044550">
    <property type="term" value="P:secondary metabolite biosynthetic process"/>
    <property type="evidence" value="ECO:0007669"/>
    <property type="project" value="UniProtKB-ARBA"/>
</dbReference>
<dbReference type="InterPro" id="IPR020904">
    <property type="entry name" value="Sc_DH/Rdtase_CS"/>
</dbReference>
<dbReference type="NCBIfam" id="NF005559">
    <property type="entry name" value="PRK07231.1"/>
    <property type="match status" value="1"/>
</dbReference>